<evidence type="ECO:0000259" key="1">
    <source>
        <dbReference type="Pfam" id="PF00534"/>
    </source>
</evidence>
<feature type="domain" description="Glycosyl transferase family 1" evidence="1">
    <location>
        <begin position="220"/>
        <end position="377"/>
    </location>
</feature>
<reference evidence="2 3" key="1">
    <citation type="submission" date="2024-09" db="EMBL/GenBank/DDBJ databases">
        <authorList>
            <person name="Sun Q."/>
            <person name="Mori K."/>
        </authorList>
    </citation>
    <scope>NUCLEOTIDE SEQUENCE [LARGE SCALE GENOMIC DNA]</scope>
    <source>
        <strain evidence="2 3">NCAIM B.02301</strain>
    </source>
</reference>
<gene>
    <name evidence="2" type="ORF">ACFFH4_13540</name>
</gene>
<sequence length="416" mass="47978">MKNVLIASFDMEVGGVERSLISMLDNFDYRNHKVDLMLYKHQGDFMELLSQKANLLDEIRQYTTFRKSISEILKDKEFFIGASRVLAKVSADLKGRFQGVTEPGYYQMQLMWKYALPFLPKMEKEYDVAISYLWPHYFVAEKVKAKRKVAWIHTDYSTVETDVAKDVDMWKKFDYIVAVSDACKQSFLKKYHELEKKVIVIENITSPDFIKSMANEVVDNPLINDNRFKIVTVARLSHAKGIDQAVKALKLLKDKGYSDMAWYVVGYGGDEAKLKELISQYDLENNFLLLGKKTNPYPFMQVADLYVQPSRYEGKAVTVGEAQILSKPVMITNYSTASSQVDEGVDGVICELSVQGIAEGIENLYYDQELRVRLEMNCKYKDFRNNYELEKLYKVIGPHEKKHNLADSKEHRRGVG</sequence>
<dbReference type="EMBL" id="JBHLTR010000017">
    <property type="protein sequence ID" value="MFC0560070.1"/>
    <property type="molecule type" value="Genomic_DNA"/>
</dbReference>
<dbReference type="Proteomes" id="UP001589833">
    <property type="component" value="Unassembled WGS sequence"/>
</dbReference>
<dbReference type="Pfam" id="PF00534">
    <property type="entry name" value="Glycos_transf_1"/>
    <property type="match status" value="1"/>
</dbReference>
<comment type="caution">
    <text evidence="2">The sequence shown here is derived from an EMBL/GenBank/DDBJ whole genome shotgun (WGS) entry which is preliminary data.</text>
</comment>
<keyword evidence="3" id="KW-1185">Reference proteome</keyword>
<keyword evidence="2" id="KW-0808">Transferase</keyword>
<evidence type="ECO:0000313" key="2">
    <source>
        <dbReference type="EMBL" id="MFC0560070.1"/>
    </source>
</evidence>
<dbReference type="PANTHER" id="PTHR12526">
    <property type="entry name" value="GLYCOSYLTRANSFERASE"/>
    <property type="match status" value="1"/>
</dbReference>
<dbReference type="CDD" id="cd03811">
    <property type="entry name" value="GT4_GT28_WabH-like"/>
    <property type="match status" value="1"/>
</dbReference>
<dbReference type="Gene3D" id="3.40.50.2000">
    <property type="entry name" value="Glycogen Phosphorylase B"/>
    <property type="match status" value="2"/>
</dbReference>
<organism evidence="2 3">
    <name type="scientific">Halalkalibacter alkalisediminis</name>
    <dbReference type="NCBI Taxonomy" id="935616"/>
    <lineage>
        <taxon>Bacteria</taxon>
        <taxon>Bacillati</taxon>
        <taxon>Bacillota</taxon>
        <taxon>Bacilli</taxon>
        <taxon>Bacillales</taxon>
        <taxon>Bacillaceae</taxon>
        <taxon>Halalkalibacter</taxon>
    </lineage>
</organism>
<name>A0ABV6NH28_9BACI</name>
<keyword evidence="2" id="KW-0328">Glycosyltransferase</keyword>
<accession>A0ABV6NH28</accession>
<dbReference type="PANTHER" id="PTHR12526:SF630">
    <property type="entry name" value="GLYCOSYLTRANSFERASE"/>
    <property type="match status" value="1"/>
</dbReference>
<dbReference type="SUPFAM" id="SSF53756">
    <property type="entry name" value="UDP-Glycosyltransferase/glycogen phosphorylase"/>
    <property type="match status" value="1"/>
</dbReference>
<evidence type="ECO:0000313" key="3">
    <source>
        <dbReference type="Proteomes" id="UP001589833"/>
    </source>
</evidence>
<protein>
    <submittedName>
        <fullName evidence="2">Glycosyltransferase</fullName>
        <ecNumber evidence="2">2.4.-.-</ecNumber>
    </submittedName>
</protein>
<dbReference type="GO" id="GO:0016757">
    <property type="term" value="F:glycosyltransferase activity"/>
    <property type="evidence" value="ECO:0007669"/>
    <property type="project" value="UniProtKB-KW"/>
</dbReference>
<proteinExistence type="predicted"/>
<dbReference type="RefSeq" id="WP_273840532.1">
    <property type="nucleotide sequence ID" value="NZ_JAQQWT010000002.1"/>
</dbReference>
<dbReference type="InterPro" id="IPR001296">
    <property type="entry name" value="Glyco_trans_1"/>
</dbReference>
<dbReference type="EC" id="2.4.-.-" evidence="2"/>